<accession>A0A1B0FNY4</accession>
<name>A0A1B0FNY4_GLOMM</name>
<keyword evidence="2" id="KW-1185">Reference proteome</keyword>
<evidence type="ECO:0000313" key="2">
    <source>
        <dbReference type="Proteomes" id="UP000092444"/>
    </source>
</evidence>
<dbReference type="STRING" id="37546.A0A1B0FNY4"/>
<dbReference type="Proteomes" id="UP000092444">
    <property type="component" value="Unassembled WGS sequence"/>
</dbReference>
<sequence length="106" mass="12711">MAYIPELRGYEQDQYYLCCVREMLRDIHKEGLHNIKDCKECLGKVFRWRFPKLPTWAKKIEIPDFRLSQLNLLVFMVQKLYEPVRGKSKIENVDSVMMQNVLTPDM</sequence>
<dbReference type="EnsemblMetazoa" id="GMOY005614-RA">
    <property type="protein sequence ID" value="GMOY005614-PA"/>
    <property type="gene ID" value="GMOY005614"/>
</dbReference>
<dbReference type="GO" id="GO:0006351">
    <property type="term" value="P:DNA-templated transcription"/>
    <property type="evidence" value="ECO:0007669"/>
    <property type="project" value="InterPro"/>
</dbReference>
<dbReference type="InterPro" id="IPR037034">
    <property type="entry name" value="RNA_pol_Rpb2_2_sf"/>
</dbReference>
<organism evidence="1 2">
    <name type="scientific">Glossina morsitans morsitans</name>
    <name type="common">Savannah tsetse fly</name>
    <dbReference type="NCBI Taxonomy" id="37546"/>
    <lineage>
        <taxon>Eukaryota</taxon>
        <taxon>Metazoa</taxon>
        <taxon>Ecdysozoa</taxon>
        <taxon>Arthropoda</taxon>
        <taxon>Hexapoda</taxon>
        <taxon>Insecta</taxon>
        <taxon>Pterygota</taxon>
        <taxon>Neoptera</taxon>
        <taxon>Endopterygota</taxon>
        <taxon>Diptera</taxon>
        <taxon>Brachycera</taxon>
        <taxon>Muscomorpha</taxon>
        <taxon>Hippoboscoidea</taxon>
        <taxon>Glossinidae</taxon>
        <taxon>Glossina</taxon>
    </lineage>
</organism>
<dbReference type="GO" id="GO:0003677">
    <property type="term" value="F:DNA binding"/>
    <property type="evidence" value="ECO:0007669"/>
    <property type="project" value="InterPro"/>
</dbReference>
<dbReference type="SUPFAM" id="SSF64484">
    <property type="entry name" value="beta and beta-prime subunits of DNA dependent RNA-polymerase"/>
    <property type="match status" value="1"/>
</dbReference>
<dbReference type="AlphaFoldDB" id="A0A1B0FNY4"/>
<reference evidence="1" key="1">
    <citation type="submission" date="2020-05" db="UniProtKB">
        <authorList>
            <consortium name="EnsemblMetazoa"/>
        </authorList>
    </citation>
    <scope>IDENTIFICATION</scope>
    <source>
        <strain evidence="1">Yale</strain>
    </source>
</reference>
<dbReference type="Gene3D" id="3.90.1110.10">
    <property type="entry name" value="RNA polymerase Rpb2, domain 2"/>
    <property type="match status" value="1"/>
</dbReference>
<dbReference type="VEuPathDB" id="VectorBase:GMOY005614"/>
<dbReference type="GO" id="GO:0003899">
    <property type="term" value="F:DNA-directed RNA polymerase activity"/>
    <property type="evidence" value="ECO:0007669"/>
    <property type="project" value="InterPro"/>
</dbReference>
<proteinExistence type="predicted"/>
<protein>
    <submittedName>
        <fullName evidence="1">Uncharacterized protein</fullName>
    </submittedName>
</protein>
<dbReference type="EMBL" id="CCAG010013122">
    <property type="status" value="NOT_ANNOTATED_CDS"/>
    <property type="molecule type" value="Genomic_DNA"/>
</dbReference>
<evidence type="ECO:0000313" key="1">
    <source>
        <dbReference type="EnsemblMetazoa" id="GMOY005614-PA"/>
    </source>
</evidence>